<dbReference type="Proteomes" id="UP000013827">
    <property type="component" value="Unassembled WGS sequence"/>
</dbReference>
<reference evidence="3" key="2">
    <citation type="submission" date="2024-10" db="UniProtKB">
        <authorList>
            <consortium name="EnsemblProtists"/>
        </authorList>
    </citation>
    <scope>IDENTIFICATION</scope>
</reference>
<keyword evidence="4" id="KW-1185">Reference proteome</keyword>
<evidence type="ECO:0000259" key="2">
    <source>
        <dbReference type="Pfam" id="PF13460"/>
    </source>
</evidence>
<dbReference type="AlphaFoldDB" id="A0A0D3KQ96"/>
<evidence type="ECO:0000256" key="1">
    <source>
        <dbReference type="SAM" id="MobiDB-lite"/>
    </source>
</evidence>
<name>A0A0D3KQ96_EMIH1</name>
<dbReference type="InterPro" id="IPR016040">
    <property type="entry name" value="NAD(P)-bd_dom"/>
</dbReference>
<feature type="compositionally biased region" description="Gly residues" evidence="1">
    <location>
        <begin position="328"/>
        <end position="340"/>
    </location>
</feature>
<organism evidence="3 4">
    <name type="scientific">Emiliania huxleyi (strain CCMP1516)</name>
    <dbReference type="NCBI Taxonomy" id="280463"/>
    <lineage>
        <taxon>Eukaryota</taxon>
        <taxon>Haptista</taxon>
        <taxon>Haptophyta</taxon>
        <taxon>Prymnesiophyceae</taxon>
        <taxon>Isochrysidales</taxon>
        <taxon>Noelaerhabdaceae</taxon>
        <taxon>Emiliania</taxon>
    </lineage>
</organism>
<dbReference type="SUPFAM" id="SSF51735">
    <property type="entry name" value="NAD(P)-binding Rossmann-fold domains"/>
    <property type="match status" value="1"/>
</dbReference>
<dbReference type="PaxDb" id="2903-EOD37931"/>
<reference evidence="4" key="1">
    <citation type="journal article" date="2013" name="Nature">
        <title>Pan genome of the phytoplankton Emiliania underpins its global distribution.</title>
        <authorList>
            <person name="Read B.A."/>
            <person name="Kegel J."/>
            <person name="Klute M.J."/>
            <person name="Kuo A."/>
            <person name="Lefebvre S.C."/>
            <person name="Maumus F."/>
            <person name="Mayer C."/>
            <person name="Miller J."/>
            <person name="Monier A."/>
            <person name="Salamov A."/>
            <person name="Young J."/>
            <person name="Aguilar M."/>
            <person name="Claverie J.M."/>
            <person name="Frickenhaus S."/>
            <person name="Gonzalez K."/>
            <person name="Herman E.K."/>
            <person name="Lin Y.C."/>
            <person name="Napier J."/>
            <person name="Ogata H."/>
            <person name="Sarno A.F."/>
            <person name="Shmutz J."/>
            <person name="Schroeder D."/>
            <person name="de Vargas C."/>
            <person name="Verret F."/>
            <person name="von Dassow P."/>
            <person name="Valentin K."/>
            <person name="Van de Peer Y."/>
            <person name="Wheeler G."/>
            <person name="Dacks J.B."/>
            <person name="Delwiche C.F."/>
            <person name="Dyhrman S.T."/>
            <person name="Glockner G."/>
            <person name="John U."/>
            <person name="Richards T."/>
            <person name="Worden A.Z."/>
            <person name="Zhang X."/>
            <person name="Grigoriev I.V."/>
            <person name="Allen A.E."/>
            <person name="Bidle K."/>
            <person name="Borodovsky M."/>
            <person name="Bowler C."/>
            <person name="Brownlee C."/>
            <person name="Cock J.M."/>
            <person name="Elias M."/>
            <person name="Gladyshev V.N."/>
            <person name="Groth M."/>
            <person name="Guda C."/>
            <person name="Hadaegh A."/>
            <person name="Iglesias-Rodriguez M.D."/>
            <person name="Jenkins J."/>
            <person name="Jones B.M."/>
            <person name="Lawson T."/>
            <person name="Leese F."/>
            <person name="Lindquist E."/>
            <person name="Lobanov A."/>
            <person name="Lomsadze A."/>
            <person name="Malik S.B."/>
            <person name="Marsh M.E."/>
            <person name="Mackinder L."/>
            <person name="Mock T."/>
            <person name="Mueller-Roeber B."/>
            <person name="Pagarete A."/>
            <person name="Parker M."/>
            <person name="Probert I."/>
            <person name="Quesneville H."/>
            <person name="Raines C."/>
            <person name="Rensing S.A."/>
            <person name="Riano-Pachon D.M."/>
            <person name="Richier S."/>
            <person name="Rokitta S."/>
            <person name="Shiraiwa Y."/>
            <person name="Soanes D.M."/>
            <person name="van der Giezen M."/>
            <person name="Wahlund T.M."/>
            <person name="Williams B."/>
            <person name="Wilson W."/>
            <person name="Wolfe G."/>
            <person name="Wurch L.L."/>
        </authorList>
    </citation>
    <scope>NUCLEOTIDE SEQUENCE</scope>
</reference>
<evidence type="ECO:0000313" key="3">
    <source>
        <dbReference type="EnsemblProtists" id="EOD37931"/>
    </source>
</evidence>
<evidence type="ECO:0000313" key="4">
    <source>
        <dbReference type="Proteomes" id="UP000013827"/>
    </source>
</evidence>
<dbReference type="RefSeq" id="XP_005790360.1">
    <property type="nucleotide sequence ID" value="XM_005790303.1"/>
</dbReference>
<dbReference type="STRING" id="2903.R1FQP1"/>
<dbReference type="PANTHER" id="PTHR15020">
    <property type="entry name" value="FLAVIN REDUCTASE-RELATED"/>
    <property type="match status" value="1"/>
</dbReference>
<dbReference type="KEGG" id="ehx:EMIHUDRAFT_454747"/>
<dbReference type="GeneID" id="17283201"/>
<dbReference type="Pfam" id="PF13460">
    <property type="entry name" value="NAD_binding_10"/>
    <property type="match status" value="1"/>
</dbReference>
<dbReference type="PANTHER" id="PTHR15020:SF11">
    <property type="entry name" value="OS06G0360300 PROTEIN"/>
    <property type="match status" value="1"/>
</dbReference>
<dbReference type="HOGENOM" id="CLU_744883_0_0_1"/>
<feature type="region of interest" description="Disordered" evidence="1">
    <location>
        <begin position="301"/>
        <end position="340"/>
    </location>
</feature>
<dbReference type="eggNOG" id="KOG1203">
    <property type="taxonomic scope" value="Eukaryota"/>
</dbReference>
<proteinExistence type="predicted"/>
<feature type="domain" description="NAD(P)-binding" evidence="2">
    <location>
        <begin position="17"/>
        <end position="196"/>
    </location>
</feature>
<dbReference type="InterPro" id="IPR036291">
    <property type="entry name" value="NAD(P)-bd_dom_sf"/>
</dbReference>
<feature type="compositionally biased region" description="Basic and acidic residues" evidence="1">
    <location>
        <begin position="307"/>
        <end position="322"/>
    </location>
</feature>
<dbReference type="EnsemblProtists" id="EOD37931">
    <property type="protein sequence ID" value="EOD37931"/>
    <property type="gene ID" value="EMIHUDRAFT_454747"/>
</dbReference>
<accession>A0A0D3KQ96</accession>
<protein>
    <recommendedName>
        <fullName evidence="2">NAD(P)-binding domain-containing protein</fullName>
    </recommendedName>
</protein>
<sequence>MLALLCSSAAYNVAVTGATGRTGRLVVDSLLKSGHSVTALVRDGDKAASVLPAAVACRELDLATAGAEEMRTACAGADKLIWCATGFTDAGELIDVRGMKELVPGAIAATGETPAVVMLSSAGVTRPAWDDAKKARLIGCSDIPIIRLNPGGILGKKCEAEQALRESGVPYCVVRPTGLKFEGWPQGRPFLSQGDVAVGRYQLQARNTPRCNAVDLAETLVGVLGEAAAAGKTFELFTLAGHGRLQATRPSEEGARGVKTALHPLGGVPCQAAVDAAYDLLQQCLPGEEQDATKLEMGRTYEQVDSGEVRRESGAPPTERELSVAGGALEGMGARGSGGKRGLLKRLFRIGASS</sequence>
<dbReference type="OMA" id="AAIWCAT"/>
<dbReference type="Gene3D" id="3.40.50.720">
    <property type="entry name" value="NAD(P)-binding Rossmann-like Domain"/>
    <property type="match status" value="1"/>
</dbReference>